<organism evidence="2 3">
    <name type="scientific">Prorocentrum cordatum</name>
    <dbReference type="NCBI Taxonomy" id="2364126"/>
    <lineage>
        <taxon>Eukaryota</taxon>
        <taxon>Sar</taxon>
        <taxon>Alveolata</taxon>
        <taxon>Dinophyceae</taxon>
        <taxon>Prorocentrales</taxon>
        <taxon>Prorocentraceae</taxon>
        <taxon>Prorocentrum</taxon>
    </lineage>
</organism>
<evidence type="ECO:0000313" key="2">
    <source>
        <dbReference type="EMBL" id="CAK0821207.1"/>
    </source>
</evidence>
<keyword evidence="3" id="KW-1185">Reference proteome</keyword>
<protein>
    <submittedName>
        <fullName evidence="2">Uncharacterized protein</fullName>
    </submittedName>
</protein>
<accession>A0ABN9RTJ1</accession>
<name>A0ABN9RTJ1_9DINO</name>
<comment type="caution">
    <text evidence="2">The sequence shown here is derived from an EMBL/GenBank/DDBJ whole genome shotgun (WGS) entry which is preliminary data.</text>
</comment>
<dbReference type="EMBL" id="CAUYUJ010007569">
    <property type="protein sequence ID" value="CAK0821207.1"/>
    <property type="molecule type" value="Genomic_DNA"/>
</dbReference>
<reference evidence="2" key="1">
    <citation type="submission" date="2023-10" db="EMBL/GenBank/DDBJ databases">
        <authorList>
            <person name="Chen Y."/>
            <person name="Shah S."/>
            <person name="Dougan E. K."/>
            <person name="Thang M."/>
            <person name="Chan C."/>
        </authorList>
    </citation>
    <scope>NUCLEOTIDE SEQUENCE [LARGE SCALE GENOMIC DNA]</scope>
</reference>
<sequence>MHRCGCAPLPQCGAYLCWGELGRTVVPACRSRAVTRLTAGSSLETSTADRTHDKGISSASRGESQRFSPRGGGGMRGGKCAACAYLGDTRAAPALMPRGTAEGVSDLGARNGGSGECQVGDQEYSTGSLGQRLAGHGSGKCHGEISSPAADVEEEDDTSAATTRREHDGQRQTTHRASKAAPILFGGRWKGLSFLKAWRGCRMIPTVPAKQLV</sequence>
<evidence type="ECO:0000256" key="1">
    <source>
        <dbReference type="SAM" id="MobiDB-lite"/>
    </source>
</evidence>
<feature type="compositionally biased region" description="Polar residues" evidence="1">
    <location>
        <begin position="57"/>
        <end position="67"/>
    </location>
</feature>
<feature type="region of interest" description="Disordered" evidence="1">
    <location>
        <begin position="41"/>
        <end position="75"/>
    </location>
</feature>
<gene>
    <name evidence="2" type="ORF">PCOR1329_LOCUS22595</name>
</gene>
<evidence type="ECO:0000313" key="3">
    <source>
        <dbReference type="Proteomes" id="UP001189429"/>
    </source>
</evidence>
<dbReference type="Proteomes" id="UP001189429">
    <property type="component" value="Unassembled WGS sequence"/>
</dbReference>
<feature type="region of interest" description="Disordered" evidence="1">
    <location>
        <begin position="112"/>
        <end position="179"/>
    </location>
</feature>
<proteinExistence type="predicted"/>